<reference evidence="2" key="1">
    <citation type="submission" date="2016-10" db="EMBL/GenBank/DDBJ databases">
        <authorList>
            <person name="Varghese N."/>
            <person name="Submissions S."/>
        </authorList>
    </citation>
    <scope>NUCLEOTIDE SEQUENCE [LARGE SCALE GENOMIC DNA]</scope>
    <source>
        <strain evidence="2">DSM 23515</strain>
    </source>
</reference>
<evidence type="ECO:0008006" key="3">
    <source>
        <dbReference type="Google" id="ProtNLM"/>
    </source>
</evidence>
<gene>
    <name evidence="1" type="ORF">SAMN04488033_11666</name>
</gene>
<accession>A0A1I2MXU1</accession>
<organism evidence="1 2">
    <name type="scientific">Salegentibacter agarivorans</name>
    <dbReference type="NCBI Taxonomy" id="345907"/>
    <lineage>
        <taxon>Bacteria</taxon>
        <taxon>Pseudomonadati</taxon>
        <taxon>Bacteroidota</taxon>
        <taxon>Flavobacteriia</taxon>
        <taxon>Flavobacteriales</taxon>
        <taxon>Flavobacteriaceae</taxon>
        <taxon>Salegentibacter</taxon>
    </lineage>
</organism>
<name>A0A1I2MXU1_9FLAO</name>
<sequence>MNIYQPNPDFVIPCIWDFSYRFNSLYRHWQFSKDSIVDYTKKVSETPDRILKNYEAEKLNYFKEKETGILHDRETSMLYESDWSEELLLVHYENEHSDIEYFPEFLKGSILSMSLSLLETLLEDLSVEIARDLDISVELPTQGSFLQRYLKWFDRSCGLTIELTKENKKNFMAIGAVRNKYIHKLDRDLPEDIRRIIHKMVKPEENEVINFAFIEKAFEEITQLIEKLESGYEKFYKSLKTKD</sequence>
<evidence type="ECO:0000313" key="2">
    <source>
        <dbReference type="Proteomes" id="UP000199116"/>
    </source>
</evidence>
<dbReference type="AlphaFoldDB" id="A0A1I2MXU1"/>
<protein>
    <recommendedName>
        <fullName evidence="3">Cthe-2314-like HEPN domain-containing protein</fullName>
    </recommendedName>
</protein>
<evidence type="ECO:0000313" key="1">
    <source>
        <dbReference type="EMBL" id="SFF95700.1"/>
    </source>
</evidence>
<proteinExistence type="predicted"/>
<dbReference type="RefSeq" id="WP_093305191.1">
    <property type="nucleotide sequence ID" value="NZ_FOOH01000016.1"/>
</dbReference>
<keyword evidence="2" id="KW-1185">Reference proteome</keyword>
<dbReference type="Proteomes" id="UP000199116">
    <property type="component" value="Unassembled WGS sequence"/>
</dbReference>
<dbReference type="EMBL" id="FOOH01000016">
    <property type="protein sequence ID" value="SFF95700.1"/>
    <property type="molecule type" value="Genomic_DNA"/>
</dbReference>